<dbReference type="AlphaFoldDB" id="A0A1I3D720"/>
<reference evidence="2 3" key="1">
    <citation type="submission" date="2016-10" db="EMBL/GenBank/DDBJ databases">
        <authorList>
            <person name="de Groot N.N."/>
        </authorList>
    </citation>
    <scope>NUCLEOTIDE SEQUENCE [LARGE SCALE GENOMIC DNA]</scope>
    <source>
        <strain evidence="2 3">DSM 27630</strain>
    </source>
</reference>
<dbReference type="RefSeq" id="WP_047391031.1">
    <property type="nucleotide sequence ID" value="NZ_FOQE01000030.1"/>
</dbReference>
<protein>
    <submittedName>
        <fullName evidence="2">ECF transporter S component, folate family</fullName>
    </submittedName>
</protein>
<name>A0A1I3D720_9LACT</name>
<gene>
    <name evidence="2" type="ORF">SAMN04489868_13018</name>
</gene>
<accession>A0A1I3D720</accession>
<feature type="transmembrane region" description="Helical" evidence="1">
    <location>
        <begin position="12"/>
        <end position="30"/>
    </location>
</feature>
<dbReference type="NCBIfam" id="TIGR04518">
    <property type="entry name" value="ECF_S_folT_fam"/>
    <property type="match status" value="1"/>
</dbReference>
<keyword evidence="1" id="KW-1133">Transmembrane helix</keyword>
<proteinExistence type="predicted"/>
<dbReference type="Proteomes" id="UP000198668">
    <property type="component" value="Unassembled WGS sequence"/>
</dbReference>
<feature type="transmembrane region" description="Helical" evidence="1">
    <location>
        <begin position="106"/>
        <end position="130"/>
    </location>
</feature>
<dbReference type="GO" id="GO:0022857">
    <property type="term" value="F:transmembrane transporter activity"/>
    <property type="evidence" value="ECO:0007669"/>
    <property type="project" value="InterPro"/>
</dbReference>
<dbReference type="OrthoDB" id="4624at2"/>
<dbReference type="Gene3D" id="1.10.1760.20">
    <property type="match status" value="1"/>
</dbReference>
<evidence type="ECO:0000256" key="1">
    <source>
        <dbReference type="SAM" id="Phobius"/>
    </source>
</evidence>
<sequence length="179" mass="19771">MKKVTYDARTIAVIGLLIALDLILTHLFAIQTPIVRISFGFLPSAMIGMLFGPWTAGIAGALADLAGIFLFGGSGAYFPGFTLSAFLGSFFYGFYLYKKPKTWGRVILTVLVITLVVNLGLNTLWLVIMYDQAARVIVPTRLLQNLIVAPIRVLMIHYIANHPRLRSVVKLDDGETIKR</sequence>
<evidence type="ECO:0000313" key="3">
    <source>
        <dbReference type="Proteomes" id="UP000198668"/>
    </source>
</evidence>
<feature type="transmembrane region" description="Helical" evidence="1">
    <location>
        <begin position="51"/>
        <end position="71"/>
    </location>
</feature>
<organism evidence="2 3">
    <name type="scientific">Pisciglobus halotolerans</name>
    <dbReference type="NCBI Taxonomy" id="745365"/>
    <lineage>
        <taxon>Bacteria</taxon>
        <taxon>Bacillati</taxon>
        <taxon>Bacillota</taxon>
        <taxon>Bacilli</taxon>
        <taxon>Lactobacillales</taxon>
        <taxon>Carnobacteriaceae</taxon>
    </lineage>
</organism>
<evidence type="ECO:0000313" key="2">
    <source>
        <dbReference type="EMBL" id="SFH82524.1"/>
    </source>
</evidence>
<dbReference type="Pfam" id="PF12822">
    <property type="entry name" value="ECF_trnsprt"/>
    <property type="match status" value="1"/>
</dbReference>
<dbReference type="InterPro" id="IPR024529">
    <property type="entry name" value="ECF_trnsprt_substrate-spec"/>
</dbReference>
<feature type="transmembrane region" description="Helical" evidence="1">
    <location>
        <begin position="77"/>
        <end position="97"/>
    </location>
</feature>
<dbReference type="InterPro" id="IPR030949">
    <property type="entry name" value="ECF_S_folate_fam"/>
</dbReference>
<keyword evidence="1" id="KW-0472">Membrane</keyword>
<dbReference type="EMBL" id="FOQE01000030">
    <property type="protein sequence ID" value="SFH82524.1"/>
    <property type="molecule type" value="Genomic_DNA"/>
</dbReference>
<keyword evidence="1" id="KW-0812">Transmembrane</keyword>
<keyword evidence="3" id="KW-1185">Reference proteome</keyword>